<dbReference type="EMBL" id="JASCZI010060471">
    <property type="protein sequence ID" value="MED6132390.1"/>
    <property type="molecule type" value="Genomic_DNA"/>
</dbReference>
<feature type="region of interest" description="Disordered" evidence="1">
    <location>
        <begin position="319"/>
        <end position="373"/>
    </location>
</feature>
<evidence type="ECO:0000313" key="2">
    <source>
        <dbReference type="EMBL" id="MED6132390.1"/>
    </source>
</evidence>
<evidence type="ECO:0008006" key="4">
    <source>
        <dbReference type="Google" id="ProtNLM"/>
    </source>
</evidence>
<reference evidence="2 3" key="1">
    <citation type="journal article" date="2023" name="Plants (Basel)">
        <title>Bridging the Gap: Combining Genomics and Transcriptomics Approaches to Understand Stylosanthes scabra, an Orphan Legume from the Brazilian Caatinga.</title>
        <authorList>
            <person name="Ferreira-Neto J.R.C."/>
            <person name="da Silva M.D."/>
            <person name="Binneck E."/>
            <person name="de Melo N.F."/>
            <person name="da Silva R.H."/>
            <person name="de Melo A.L.T.M."/>
            <person name="Pandolfi V."/>
            <person name="Bustamante F.O."/>
            <person name="Brasileiro-Vidal A.C."/>
            <person name="Benko-Iseppon A.M."/>
        </authorList>
    </citation>
    <scope>NUCLEOTIDE SEQUENCE [LARGE SCALE GENOMIC DNA]</scope>
    <source>
        <tissue evidence="2">Leaves</tissue>
    </source>
</reference>
<dbReference type="Gene3D" id="3.60.10.10">
    <property type="entry name" value="Endonuclease/exonuclease/phosphatase"/>
    <property type="match status" value="1"/>
</dbReference>
<organism evidence="2 3">
    <name type="scientific">Stylosanthes scabra</name>
    <dbReference type="NCBI Taxonomy" id="79078"/>
    <lineage>
        <taxon>Eukaryota</taxon>
        <taxon>Viridiplantae</taxon>
        <taxon>Streptophyta</taxon>
        <taxon>Embryophyta</taxon>
        <taxon>Tracheophyta</taxon>
        <taxon>Spermatophyta</taxon>
        <taxon>Magnoliopsida</taxon>
        <taxon>eudicotyledons</taxon>
        <taxon>Gunneridae</taxon>
        <taxon>Pentapetalae</taxon>
        <taxon>rosids</taxon>
        <taxon>fabids</taxon>
        <taxon>Fabales</taxon>
        <taxon>Fabaceae</taxon>
        <taxon>Papilionoideae</taxon>
        <taxon>50 kb inversion clade</taxon>
        <taxon>dalbergioids sensu lato</taxon>
        <taxon>Dalbergieae</taxon>
        <taxon>Pterocarpus clade</taxon>
        <taxon>Stylosanthes</taxon>
    </lineage>
</organism>
<evidence type="ECO:0000256" key="1">
    <source>
        <dbReference type="SAM" id="MobiDB-lite"/>
    </source>
</evidence>
<feature type="compositionally biased region" description="Basic and acidic residues" evidence="1">
    <location>
        <begin position="175"/>
        <end position="199"/>
    </location>
</feature>
<comment type="caution">
    <text evidence="2">The sequence shown here is derived from an EMBL/GenBank/DDBJ whole genome shotgun (WGS) entry which is preliminary data.</text>
</comment>
<feature type="region of interest" description="Disordered" evidence="1">
    <location>
        <begin position="171"/>
        <end position="200"/>
    </location>
</feature>
<accession>A0ABU6S838</accession>
<dbReference type="InterPro" id="IPR036691">
    <property type="entry name" value="Endo/exonu/phosph_ase_sf"/>
</dbReference>
<evidence type="ECO:0000313" key="3">
    <source>
        <dbReference type="Proteomes" id="UP001341840"/>
    </source>
</evidence>
<feature type="compositionally biased region" description="Basic residues" evidence="1">
    <location>
        <begin position="362"/>
        <end position="371"/>
    </location>
</feature>
<gene>
    <name evidence="2" type="ORF">PIB30_018592</name>
</gene>
<proteinExistence type="predicted"/>
<dbReference type="Proteomes" id="UP001341840">
    <property type="component" value="Unassembled WGS sequence"/>
</dbReference>
<name>A0ABU6S838_9FABA</name>
<keyword evidence="3" id="KW-1185">Reference proteome</keyword>
<dbReference type="SUPFAM" id="SSF56219">
    <property type="entry name" value="DNase I-like"/>
    <property type="match status" value="1"/>
</dbReference>
<sequence>MQSLGDSKIYLQVDKSNFEWLDRTLIGETLNPYNFQQLKKDVMRDWHTIEDVKMMGSMKMLLVFDSKQNMEEALGSSYLLNHFLDIRRWTKGEVNNTRRSWIEVLGLPCHGWAKSNMEKIGEGPTIQAFADVVLEGEACRIFVRDIGDVDVYKDSVGGSCRIVGHQNAILENGEATDHNSERPEESKDDRSDGNLEKGDGGVVAMEEATERSWVDETQALHVEPNKSGAHAKNSNVVEEKGDSWANPARTKTIDDDRRTEDVIREMEISSGPIHGKQNGVYAREVVLGLSPPETNLKGSECTMMSAPPGFEDFVLTQKAKRENKSGVNRGRKKSGQRGRSTRKTTLKLKERITGRQKGAQQKGRKGRKRKDVVRIEDIEGGNQDDLDDEIEDLEEEADHTWRVGSESGIAARSETEASHFLKNKLEEATKNINSGMKKRGRGRKKKPASKGFFHAQDVIKVDRWICLIGNLEELNEDAMFILVYGPNSVPERKIVWDELLGIRGLHRTPVIACGDFNEVLGPDDRSSGRVSNVGVQ</sequence>
<feature type="compositionally biased region" description="Basic residues" evidence="1">
    <location>
        <begin position="329"/>
        <end position="346"/>
    </location>
</feature>
<protein>
    <recommendedName>
        <fullName evidence="4">DUF4283 domain-containing protein</fullName>
    </recommendedName>
</protein>